<dbReference type="SMART" id="SM00409">
    <property type="entry name" value="IG"/>
    <property type="match status" value="12"/>
</dbReference>
<comment type="subcellular location">
    <subcellularLocation>
        <location evidence="1">Membrane</location>
        <topology evidence="1">Single-pass membrane protein</topology>
    </subcellularLocation>
</comment>
<feature type="domain" description="Ig-like" evidence="13">
    <location>
        <begin position="1754"/>
        <end position="1845"/>
    </location>
</feature>
<dbReference type="Pfam" id="PF07679">
    <property type="entry name" value="I-set"/>
    <property type="match status" value="8"/>
</dbReference>
<keyword evidence="9" id="KW-0325">Glycoprotein</keyword>
<dbReference type="SMART" id="SM00082">
    <property type="entry name" value="LRRCT"/>
    <property type="match status" value="1"/>
</dbReference>
<evidence type="ECO:0000256" key="12">
    <source>
        <dbReference type="SAM" id="SignalP"/>
    </source>
</evidence>
<reference evidence="14" key="2">
    <citation type="submission" date="2025-08" db="UniProtKB">
        <authorList>
            <consortium name="Ensembl"/>
        </authorList>
    </citation>
    <scope>IDENTIFICATION</scope>
</reference>
<keyword evidence="8" id="KW-1015">Disulfide bond</keyword>
<feature type="signal peptide" evidence="12">
    <location>
        <begin position="1"/>
        <end position="24"/>
    </location>
</feature>
<dbReference type="GO" id="GO:0005576">
    <property type="term" value="C:extracellular region"/>
    <property type="evidence" value="ECO:0007669"/>
    <property type="project" value="TreeGrafter"/>
</dbReference>
<feature type="domain" description="Ig-like" evidence="13">
    <location>
        <begin position="488"/>
        <end position="565"/>
    </location>
</feature>
<dbReference type="Ensembl" id="ENSDCDT00010055209.1">
    <property type="protein sequence ID" value="ENSDCDP00010045064.1"/>
    <property type="gene ID" value="ENSDCDG00010027799.1"/>
</dbReference>
<dbReference type="SMART" id="SM00408">
    <property type="entry name" value="IGc2"/>
    <property type="match status" value="12"/>
</dbReference>
<evidence type="ECO:0000256" key="1">
    <source>
        <dbReference type="ARBA" id="ARBA00004167"/>
    </source>
</evidence>
<keyword evidence="4 12" id="KW-0732">Signal</keyword>
<dbReference type="FunFam" id="2.60.40.10:FF:001373">
    <property type="entry name" value="Immunoglobulin superfamily member 10"/>
    <property type="match status" value="1"/>
</dbReference>
<feature type="domain" description="Ig-like" evidence="13">
    <location>
        <begin position="2444"/>
        <end position="2534"/>
    </location>
</feature>
<dbReference type="GO" id="GO:0016020">
    <property type="term" value="C:membrane"/>
    <property type="evidence" value="ECO:0007669"/>
    <property type="project" value="UniProtKB-SubCell"/>
</dbReference>
<evidence type="ECO:0000256" key="6">
    <source>
        <dbReference type="ARBA" id="ARBA00022989"/>
    </source>
</evidence>
<dbReference type="SMART" id="SM00369">
    <property type="entry name" value="LRR_TYP"/>
    <property type="match status" value="6"/>
</dbReference>
<dbReference type="FunFam" id="2.60.40.10:FF:000032">
    <property type="entry name" value="palladin isoform X1"/>
    <property type="match status" value="3"/>
</dbReference>
<feature type="domain" description="Ig-like" evidence="13">
    <location>
        <begin position="2056"/>
        <end position="2144"/>
    </location>
</feature>
<evidence type="ECO:0000256" key="7">
    <source>
        <dbReference type="ARBA" id="ARBA00023136"/>
    </source>
</evidence>
<dbReference type="Gene3D" id="3.80.10.10">
    <property type="entry name" value="Ribonuclease Inhibitor"/>
    <property type="match status" value="2"/>
</dbReference>
<name>A0AAY4DIT3_9TELE</name>
<keyword evidence="5" id="KW-0677">Repeat</keyword>
<dbReference type="InterPro" id="IPR000483">
    <property type="entry name" value="Cys-rich_flank_reg_C"/>
</dbReference>
<feature type="compositionally biased region" description="Polar residues" evidence="11">
    <location>
        <begin position="962"/>
        <end position="971"/>
    </location>
</feature>
<keyword evidence="2" id="KW-0433">Leucine-rich repeat</keyword>
<sequence length="2539" mass="281403">MESPTRRRALPLLLFAVAAVTCRGRACPGSCACYAPTEVHCTFRYLAAVPGQIQPAVERINLGYNSLTVLKAGDFSGLENLDLLMLHSNAINTIEDGAFQDLRSLQVLKMSYNKVKEINKETLQGLKNLVRLHMDHNLIEFINPESFYGLHALQLVHLEGNLLQQLHPDTFVTLRHSQVFKLSSVKNIHLSDNSLTSLPANIFSGCYQLENVYLHGNPWSCDCYMDWFADWSGKNPDVLKCKLDRKHQQGQLCPVCESPTSLRGQVLAQLAREAFSCSKPLIHENLKKKNITMDDGDYTPVSQKDFIAPLGRLEMNMTDQFHNYATMSCVVQRPSGMTDLNVTEHGENVASLSAVVATSLVCNVDHDQVQQLWRILATYSDMPMRLKRGLLRPTSPEMISQYQQITLGDDDIFTEIEAEIKATPAWLMQDEVSFLLDRTTTTFSALHVRYEAAMHFSVERNGIGKDGYGWTMIKNDNTTRTEHAVLIGGVAELNCQVFGKPKPSIEWILPDGSKVRAPYYSEDRRIVILDSGKLTLRSVDNPDSGIYRCIATNYLDADVLRFRITVLSPDVEEEELNGIQLHRKAGQKLILECGSEGSPKPIVHWVLPDHTVVEKTYDTRKLYGNGSLEISTLTKRDRGFYRCLTSNDLGKDLLIYQVTIIDNGSNTERLVMEEGSGDVPQPSPEENETKNASLPTDSSQKNSQDSGTISTDRPYTRFRRPHGKGTNEQRRGDSVSRRRMWGTRRVFGIGSRKVDPQQIAEFMKKAQIGQRKMNEGNLKPDVIHSGDVDVGSGEEASDITAVSSNAITLNIYDQKSVIATISNSEDNQDMATAYYPVNTFSDSMATGHNKRATTASYSMTEANPVLFPADSVTTGHFEIQRHVPTAFQAAIDYTNIKPLTVEAHLENPLRLQYTITDSTDEMQLVFSGDTPETEHERTPTINTQHVTQMMDGPQSKAKPVTHASTDPSSQTTFTAVTATQREQDEITFHTTQKITSPHLPRGSTIISHQEIHIISPNKKRQGRRRNFPSRRRIVRPNRISDIHSYLDKLKKPSVSYKGNATVPYTIEITTDCDCNDTKGEQKVFTSEQHENKPHWTTTVPPHEKGSLTVSPLFTTMQPKTEASTRLVFSATYQANPKPTTGKPTTTPYLTTKSSKLIKGKIPWHRLFGTKAGQKEILNRLRKPLRPATTTQTVTAKTTAIAQWQTPILPTAETLVAPMTASTPVSQTDVEASSDESGESSTTTEHAVQTTIYITQDISAVQLKQASTTASELRISSTTMSAPNTKALETSPTFKKGSTIDTVKSHNSGLDSRSESKGWVPPRYGGFKRRISNSRRGRFKGRRPIKERTTEATTTTTTKWTTAKIKRPETITVFKDVKPSVISSQVHSSILPKTHYLSSKKTYVSAVSSSSGTTNMYIENSKISTSTPQRKKATTEKPNATTPTLSQSRPYGTPQTHTKSNTARPNTNIRRPSEKQHHYPTHRPKVKPTKSYIKDKTKDTEKTMDNPNVLTADNSFTNIPDNRYSESVFTSKYDDMKYDATTSNLYEFESSTPDMQSKPKIMGGNAASFTVLTNSDAFLPCDVTGDPKPIISWKRFSSSTGGALSITGKMGKFEVFRNGTLFIQNANIKDRGQYVCLAENDKGSDKLLITLSVVAYPSRILEMKVRDITVHSGNSVEIGCKVDGRPAPVVSWILANRTQVRGQISAHSKVTVKPEGTLVIRQVSVYDRGHYKCIASNPAGADTATVRLHVVAAPPGIVEDKRQQVKASAGQNLWLPCTAQGSPQPTVHWVLFDGTVMQPEHYENDKVAAFSNGTLNLRSVAVSDSGKYECIATSSTGSERRVVTLTVEKTETAPLITEMSQRITQLEYGDRLQLNCSAIGDPKPRIIWRLPSKAVVDQWHRMGSRIQVLENGSLIIDSISDKDAGDYLCVARSKVGDDLQLLKVSVSMKPAKIEPNIYGKKQVPFGNDLKVDCKASGTPVPEISWGLPDGTVVNSALQADSSGRGRGRSRRYVLLDNGTLIVNKVGMAEGGDYTCYAENRLGKDEMHVHITVVTLPPQIHTVGQAHAKVKSGSNVLFDCEALGEPKPRIMWNLPSGDRIAASNQRYLMHVNGSLDIRDITHTDAGEYVCTARNAAGEDSKVFKLDIDSKPPVINGYYQNRTVIKEAAPKYSRKFIDCNVEGDPQPQITWIMPDNIFLRAPYYGSRVNVHPNGTLEIRNVRPSDMAEFICVARNDAGEAVILVQLEVTSMMRRPIFKNPFNERVMIRMGKTTALNCSVDGNPKPEIIWVLPNGTRFTGIGSRGSKYYLGNDGTFVIYSPTREDGGRFRCAAKNNMGYIEKLIILVVGQKPYILTRPRGIIRSVSGEPLFLHCLADGSPRPNIFWTFPGGHIMSHPQVKGRHQLMENGTLVIRDTVLHDRGNYVCRAKNEVGEAMLVVPVVIVAYPPRITNGPPASLQAVSGVAVHLHCAAFGMPKPEITWELPDRSVLSAAGQGRSKGTELLHPQGTLVIQKPTSLDSGTYKCLAKNFLGTDSRVTYLKVK</sequence>
<dbReference type="FunFam" id="2.60.40.10:FF:000076">
    <property type="entry name" value="Leucine-rich repeat and Ig domain-containing 4"/>
    <property type="match status" value="1"/>
</dbReference>
<dbReference type="InterPro" id="IPR032675">
    <property type="entry name" value="LRR_dom_sf"/>
</dbReference>
<reference evidence="14" key="3">
    <citation type="submission" date="2025-09" db="UniProtKB">
        <authorList>
            <consortium name="Ensembl"/>
        </authorList>
    </citation>
    <scope>IDENTIFICATION</scope>
</reference>
<evidence type="ECO:0000256" key="10">
    <source>
        <dbReference type="ARBA" id="ARBA00023319"/>
    </source>
</evidence>
<evidence type="ECO:0000313" key="15">
    <source>
        <dbReference type="Proteomes" id="UP000694580"/>
    </source>
</evidence>
<keyword evidence="7" id="KW-0472">Membrane</keyword>
<feature type="region of interest" description="Disordered" evidence="11">
    <location>
        <begin position="1417"/>
        <end position="1513"/>
    </location>
</feature>
<feature type="compositionally biased region" description="Polar residues" evidence="11">
    <location>
        <begin position="690"/>
        <end position="713"/>
    </location>
</feature>
<feature type="region of interest" description="Disordered" evidence="11">
    <location>
        <begin position="672"/>
        <end position="739"/>
    </location>
</feature>
<gene>
    <name evidence="14" type="primary">IGSF10</name>
</gene>
<dbReference type="InterPro" id="IPR013783">
    <property type="entry name" value="Ig-like_fold"/>
</dbReference>
<feature type="domain" description="Ig-like" evidence="13">
    <location>
        <begin position="1552"/>
        <end position="1651"/>
    </location>
</feature>
<evidence type="ECO:0000259" key="13">
    <source>
        <dbReference type="PROSITE" id="PS50835"/>
    </source>
</evidence>
<feature type="compositionally biased region" description="Basic residues" evidence="11">
    <location>
        <begin position="1325"/>
        <end position="1339"/>
    </location>
</feature>
<dbReference type="FunFam" id="3.80.10.10:FF:000103">
    <property type="entry name" value="Immunoglobulin superfamily member 10"/>
    <property type="match status" value="1"/>
</dbReference>
<feature type="domain" description="Ig-like" evidence="13">
    <location>
        <begin position="569"/>
        <end position="661"/>
    </location>
</feature>
<dbReference type="Proteomes" id="UP000694580">
    <property type="component" value="Chromosome 19"/>
</dbReference>
<keyword evidence="15" id="KW-1185">Reference proteome</keyword>
<dbReference type="Pfam" id="PF13855">
    <property type="entry name" value="LRR_8"/>
    <property type="match status" value="1"/>
</dbReference>
<dbReference type="CDD" id="cd00096">
    <property type="entry name" value="Ig"/>
    <property type="match status" value="2"/>
</dbReference>
<feature type="domain" description="Ig-like" evidence="13">
    <location>
        <begin position="1853"/>
        <end position="1946"/>
    </location>
</feature>
<feature type="compositionally biased region" description="Polar residues" evidence="11">
    <location>
        <begin position="1283"/>
        <end position="1292"/>
    </location>
</feature>
<evidence type="ECO:0000256" key="2">
    <source>
        <dbReference type="ARBA" id="ARBA00022614"/>
    </source>
</evidence>
<keyword evidence="10" id="KW-0393">Immunoglobulin domain</keyword>
<dbReference type="FunFam" id="2.60.40.10:FF:000621">
    <property type="entry name" value="Immunoglobulin superfamily member 10"/>
    <property type="match status" value="1"/>
</dbReference>
<evidence type="ECO:0000256" key="5">
    <source>
        <dbReference type="ARBA" id="ARBA00022737"/>
    </source>
</evidence>
<feature type="compositionally biased region" description="Basic and acidic residues" evidence="11">
    <location>
        <begin position="725"/>
        <end position="736"/>
    </location>
</feature>
<dbReference type="InterPro" id="IPR026906">
    <property type="entry name" value="LRR_5"/>
</dbReference>
<keyword evidence="3" id="KW-0812">Transmembrane</keyword>
<dbReference type="Pfam" id="PF13927">
    <property type="entry name" value="Ig_3"/>
    <property type="match status" value="4"/>
</dbReference>
<feature type="region of interest" description="Disordered" evidence="11">
    <location>
        <begin position="951"/>
        <end position="971"/>
    </location>
</feature>
<dbReference type="InterPro" id="IPR001611">
    <property type="entry name" value="Leu-rich_rpt"/>
</dbReference>
<feature type="region of interest" description="Disordered" evidence="11">
    <location>
        <begin position="1222"/>
        <end position="1245"/>
    </location>
</feature>
<organism evidence="14 15">
    <name type="scientific">Denticeps clupeoides</name>
    <name type="common">denticle herring</name>
    <dbReference type="NCBI Taxonomy" id="299321"/>
    <lineage>
        <taxon>Eukaryota</taxon>
        <taxon>Metazoa</taxon>
        <taxon>Chordata</taxon>
        <taxon>Craniata</taxon>
        <taxon>Vertebrata</taxon>
        <taxon>Euteleostomi</taxon>
        <taxon>Actinopterygii</taxon>
        <taxon>Neopterygii</taxon>
        <taxon>Teleostei</taxon>
        <taxon>Clupei</taxon>
        <taxon>Clupeiformes</taxon>
        <taxon>Denticipitoidei</taxon>
        <taxon>Denticipitidae</taxon>
        <taxon>Denticeps</taxon>
    </lineage>
</organism>
<feature type="domain" description="Ig-like" evidence="13">
    <location>
        <begin position="1656"/>
        <end position="1746"/>
    </location>
</feature>
<keyword evidence="6" id="KW-1133">Transmembrane helix</keyword>
<evidence type="ECO:0000256" key="9">
    <source>
        <dbReference type="ARBA" id="ARBA00023180"/>
    </source>
</evidence>
<feature type="compositionally biased region" description="Polar residues" evidence="11">
    <location>
        <begin position="1417"/>
        <end position="1427"/>
    </location>
</feature>
<dbReference type="InterPro" id="IPR003591">
    <property type="entry name" value="Leu-rich_rpt_typical-subtyp"/>
</dbReference>
<evidence type="ECO:0000256" key="8">
    <source>
        <dbReference type="ARBA" id="ARBA00023157"/>
    </source>
</evidence>
<evidence type="ECO:0000256" key="4">
    <source>
        <dbReference type="ARBA" id="ARBA00022729"/>
    </source>
</evidence>
<feature type="compositionally biased region" description="Basic residues" evidence="11">
    <location>
        <begin position="1477"/>
        <end position="1487"/>
    </location>
</feature>
<dbReference type="InterPro" id="IPR036179">
    <property type="entry name" value="Ig-like_dom_sf"/>
</dbReference>
<proteinExistence type="predicted"/>
<dbReference type="Gene3D" id="2.60.40.10">
    <property type="entry name" value="Immunoglobulins"/>
    <property type="match status" value="12"/>
</dbReference>
<feature type="chain" id="PRO_5044281155" description="Ig-like domain-containing protein" evidence="12">
    <location>
        <begin position="25"/>
        <end position="2539"/>
    </location>
</feature>
<accession>A0AAY4DIT3</accession>
<feature type="domain" description="Ig-like" evidence="13">
    <location>
        <begin position="2252"/>
        <end position="2332"/>
    </location>
</feature>
<dbReference type="InterPro" id="IPR003599">
    <property type="entry name" value="Ig_sub"/>
</dbReference>
<feature type="domain" description="Ig-like" evidence="13">
    <location>
        <begin position="2348"/>
        <end position="2440"/>
    </location>
</feature>
<evidence type="ECO:0000313" key="14">
    <source>
        <dbReference type="Ensembl" id="ENSDCDP00010045064.1"/>
    </source>
</evidence>
<evidence type="ECO:0000256" key="3">
    <source>
        <dbReference type="ARBA" id="ARBA00022692"/>
    </source>
</evidence>
<dbReference type="InterPro" id="IPR050467">
    <property type="entry name" value="LRFN"/>
</dbReference>
<dbReference type="SUPFAM" id="SSF52058">
    <property type="entry name" value="L domain-like"/>
    <property type="match status" value="1"/>
</dbReference>
<dbReference type="InterPro" id="IPR013098">
    <property type="entry name" value="Ig_I-set"/>
</dbReference>
<feature type="compositionally biased region" description="Polar residues" evidence="11">
    <location>
        <begin position="1298"/>
        <end position="1310"/>
    </location>
</feature>
<dbReference type="FunFam" id="2.60.40.10:FF:001377">
    <property type="entry name" value="Matrix remodeling associated 5"/>
    <property type="match status" value="1"/>
</dbReference>
<feature type="region of interest" description="Disordered" evidence="11">
    <location>
        <begin position="1283"/>
        <end position="1339"/>
    </location>
</feature>
<protein>
    <recommendedName>
        <fullName evidence="13">Ig-like domain-containing protein</fullName>
    </recommendedName>
</protein>
<feature type="compositionally biased region" description="Polar residues" evidence="11">
    <location>
        <begin position="1435"/>
        <end position="1469"/>
    </location>
</feature>
<dbReference type="GeneID" id="114769578"/>
<evidence type="ECO:0000256" key="11">
    <source>
        <dbReference type="SAM" id="MobiDB-lite"/>
    </source>
</evidence>
<dbReference type="Pfam" id="PF13306">
    <property type="entry name" value="LRR_5"/>
    <property type="match status" value="1"/>
</dbReference>
<dbReference type="PANTHER" id="PTHR45842">
    <property type="entry name" value="SYNAPTIC ADHESION-LIKE MOLECULE SALM"/>
    <property type="match status" value="1"/>
</dbReference>
<dbReference type="PANTHER" id="PTHR45842:SF2">
    <property type="entry name" value="IMMUNOGLOBULIN SUPERFAMILY MEMBER 10"/>
    <property type="match status" value="1"/>
</dbReference>
<feature type="compositionally biased region" description="Basic and acidic residues" evidence="11">
    <location>
        <begin position="1491"/>
        <end position="1503"/>
    </location>
</feature>
<reference evidence="14 15" key="1">
    <citation type="submission" date="2020-06" db="EMBL/GenBank/DDBJ databases">
        <authorList>
            <consortium name="Wellcome Sanger Institute Data Sharing"/>
        </authorList>
    </citation>
    <scope>NUCLEOTIDE SEQUENCE [LARGE SCALE GENOMIC DNA]</scope>
</reference>
<feature type="domain" description="Ig-like" evidence="13">
    <location>
        <begin position="2149"/>
        <end position="2246"/>
    </location>
</feature>
<dbReference type="InterPro" id="IPR003598">
    <property type="entry name" value="Ig_sub2"/>
</dbReference>
<dbReference type="RefSeq" id="XP_028818566.1">
    <property type="nucleotide sequence ID" value="XM_028962733.1"/>
</dbReference>
<dbReference type="GeneTree" id="ENSGT00940000158290"/>
<dbReference type="SUPFAM" id="SSF48726">
    <property type="entry name" value="Immunoglobulin"/>
    <property type="match status" value="12"/>
</dbReference>
<feature type="domain" description="Ig-like" evidence="13">
    <location>
        <begin position="1954"/>
        <end position="2050"/>
    </location>
</feature>
<dbReference type="PROSITE" id="PS50835">
    <property type="entry name" value="IG_LIKE"/>
    <property type="match status" value="12"/>
</dbReference>
<dbReference type="InterPro" id="IPR007110">
    <property type="entry name" value="Ig-like_dom"/>
</dbReference>